<keyword evidence="2" id="KW-0732">Signal</keyword>
<dbReference type="Proteomes" id="UP000051499">
    <property type="component" value="Unassembled WGS sequence"/>
</dbReference>
<dbReference type="SUPFAM" id="SSF55797">
    <property type="entry name" value="PR-1-like"/>
    <property type="match status" value="1"/>
</dbReference>
<dbReference type="Gene3D" id="3.40.33.10">
    <property type="entry name" value="CAP"/>
    <property type="match status" value="1"/>
</dbReference>
<evidence type="ECO:0000313" key="4">
    <source>
        <dbReference type="EMBL" id="KRK51118.1"/>
    </source>
</evidence>
<feature type="region of interest" description="Disordered" evidence="1">
    <location>
        <begin position="45"/>
        <end position="68"/>
    </location>
</feature>
<protein>
    <recommendedName>
        <fullName evidence="3">SCP domain-containing protein</fullName>
    </recommendedName>
</protein>
<name>A0ABR5NSH7_9LACO</name>
<evidence type="ECO:0000313" key="5">
    <source>
        <dbReference type="Proteomes" id="UP000051499"/>
    </source>
</evidence>
<dbReference type="PANTHER" id="PTHR31157:SF1">
    <property type="entry name" value="SCP DOMAIN-CONTAINING PROTEIN"/>
    <property type="match status" value="1"/>
</dbReference>
<dbReference type="EMBL" id="AZDH01000017">
    <property type="protein sequence ID" value="KRK51118.1"/>
    <property type="molecule type" value="Genomic_DNA"/>
</dbReference>
<dbReference type="InterPro" id="IPR014044">
    <property type="entry name" value="CAP_dom"/>
</dbReference>
<dbReference type="CDD" id="cd05379">
    <property type="entry name" value="CAP_bacterial"/>
    <property type="match status" value="1"/>
</dbReference>
<comment type="caution">
    <text evidence="4">The sequence shown here is derived from an EMBL/GenBank/DDBJ whole genome shotgun (WGS) entry which is preliminary data.</text>
</comment>
<evidence type="ECO:0000259" key="3">
    <source>
        <dbReference type="Pfam" id="PF00188"/>
    </source>
</evidence>
<proteinExistence type="predicted"/>
<keyword evidence="5" id="KW-1185">Reference proteome</keyword>
<evidence type="ECO:0000256" key="2">
    <source>
        <dbReference type="SAM" id="SignalP"/>
    </source>
</evidence>
<reference evidence="4 5" key="1">
    <citation type="journal article" date="2015" name="Genome Announc.">
        <title>Expanding the biotechnology potential of lactobacilli through comparative genomics of 213 strains and associated genera.</title>
        <authorList>
            <person name="Sun Z."/>
            <person name="Harris H.M."/>
            <person name="McCann A."/>
            <person name="Guo C."/>
            <person name="Argimon S."/>
            <person name="Zhang W."/>
            <person name="Yang X."/>
            <person name="Jeffery I.B."/>
            <person name="Cooney J.C."/>
            <person name="Kagawa T.F."/>
            <person name="Liu W."/>
            <person name="Song Y."/>
            <person name="Salvetti E."/>
            <person name="Wrobel A."/>
            <person name="Rasinkangas P."/>
            <person name="Parkhill J."/>
            <person name="Rea M.C."/>
            <person name="O'Sullivan O."/>
            <person name="Ritari J."/>
            <person name="Douillard F.P."/>
            <person name="Paul Ross R."/>
            <person name="Yang R."/>
            <person name="Briner A.E."/>
            <person name="Felis G.E."/>
            <person name="de Vos W.M."/>
            <person name="Barrangou R."/>
            <person name="Klaenhammer T.R."/>
            <person name="Caufield P.W."/>
            <person name="Cui Y."/>
            <person name="Zhang H."/>
            <person name="O'Toole P.W."/>
        </authorList>
    </citation>
    <scope>NUCLEOTIDE SEQUENCE [LARGE SCALE GENOMIC DNA]</scope>
    <source>
        <strain evidence="4 5">DSM 13961</strain>
    </source>
</reference>
<feature type="compositionally biased region" description="Low complexity" evidence="1">
    <location>
        <begin position="50"/>
        <end position="68"/>
    </location>
</feature>
<accession>A0ABR5NSH7</accession>
<feature type="domain" description="SCP" evidence="3">
    <location>
        <begin position="86"/>
        <end position="211"/>
    </location>
</feature>
<dbReference type="Pfam" id="PF00188">
    <property type="entry name" value="CAP"/>
    <property type="match status" value="1"/>
</dbReference>
<evidence type="ECO:0000256" key="1">
    <source>
        <dbReference type="SAM" id="MobiDB-lite"/>
    </source>
</evidence>
<dbReference type="PANTHER" id="PTHR31157">
    <property type="entry name" value="SCP DOMAIN-CONTAINING PROTEIN"/>
    <property type="match status" value="1"/>
</dbReference>
<sequence length="397" mass="44134">MRNGGNIIMFSKVKKTAILIAASALLTTSLGGTVVFADTASNTTDDSALTKTNSDATADTSSTSTTTKTQAGYENIDLASVKLAMLNELNRLRSQNNLKPLTSVDILNNYAQARTDSFITSGGVDDHSNWHSANMYPYNYTAEENIAQMPFSMIGSTDPLIIAEKITDEFYSETYDSTPDFGHRKNMLNPYISYVGIGVSVSNTGMIYFSQEMGNDQESYSKYDPTDVKDYYMTKYNDYANPSKYDLADTDRKGADYTQRKDYVTADMRGGVTTKNYVTPVYDRYGNKNKDLELAPNSDWISDIVATINGKKYYHVSTNGFVSAADVLPWAKFLYGSSVTATTDAKVYDNNGNFTGKIVPKDSKWIMDRRAVNPKTKVKMYHIATNAWLQENQVNVN</sequence>
<dbReference type="InterPro" id="IPR035940">
    <property type="entry name" value="CAP_sf"/>
</dbReference>
<gene>
    <name evidence="4" type="ORF">FC97_GL000808</name>
</gene>
<feature type="chain" id="PRO_5047050340" description="SCP domain-containing protein" evidence="2">
    <location>
        <begin position="38"/>
        <end position="397"/>
    </location>
</feature>
<feature type="signal peptide" evidence="2">
    <location>
        <begin position="1"/>
        <end position="37"/>
    </location>
</feature>
<organism evidence="4 5">
    <name type="scientific">Companilactobacillus kimchii DSM 13961 = JCM 10707</name>
    <dbReference type="NCBI Taxonomy" id="1423765"/>
    <lineage>
        <taxon>Bacteria</taxon>
        <taxon>Bacillati</taxon>
        <taxon>Bacillota</taxon>
        <taxon>Bacilli</taxon>
        <taxon>Lactobacillales</taxon>
        <taxon>Lactobacillaceae</taxon>
        <taxon>Companilactobacillus</taxon>
        <taxon>Companilactobacillus kimchii</taxon>
    </lineage>
</organism>